<dbReference type="OrthoDB" id="6159600at2759"/>
<evidence type="ECO:0000313" key="3">
    <source>
        <dbReference type="Proteomes" id="UP000596742"/>
    </source>
</evidence>
<dbReference type="AlphaFoldDB" id="A0A8B6ER35"/>
<proteinExistence type="predicted"/>
<reference evidence="2" key="1">
    <citation type="submission" date="2018-11" db="EMBL/GenBank/DDBJ databases">
        <authorList>
            <person name="Alioto T."/>
            <person name="Alioto T."/>
        </authorList>
    </citation>
    <scope>NUCLEOTIDE SEQUENCE</scope>
</reference>
<sequence length="140" mass="16757">MLPIIKFQEKERIKEIKKQMEDLSKAKEEKSKKKKAKQQEEKRELLDAIFVQGLWKSRLEIEMKLQKQKSKTQKRKMLTSQIKFRQLVLEQSADKKTFQISRFEGKPATVDMLMSNFEILIRLENLPEVEEEVEETLTEE</sequence>
<feature type="region of interest" description="Disordered" evidence="1">
    <location>
        <begin position="20"/>
        <end position="42"/>
    </location>
</feature>
<dbReference type="EMBL" id="UYJE01005604">
    <property type="protein sequence ID" value="VDI38558.1"/>
    <property type="molecule type" value="Genomic_DNA"/>
</dbReference>
<evidence type="ECO:0000256" key="1">
    <source>
        <dbReference type="SAM" id="MobiDB-lite"/>
    </source>
</evidence>
<accession>A0A8B6ER35</accession>
<organism evidence="2 3">
    <name type="scientific">Mytilus galloprovincialis</name>
    <name type="common">Mediterranean mussel</name>
    <dbReference type="NCBI Taxonomy" id="29158"/>
    <lineage>
        <taxon>Eukaryota</taxon>
        <taxon>Metazoa</taxon>
        <taxon>Spiralia</taxon>
        <taxon>Lophotrochozoa</taxon>
        <taxon>Mollusca</taxon>
        <taxon>Bivalvia</taxon>
        <taxon>Autobranchia</taxon>
        <taxon>Pteriomorphia</taxon>
        <taxon>Mytilida</taxon>
        <taxon>Mytiloidea</taxon>
        <taxon>Mytilidae</taxon>
        <taxon>Mytilinae</taxon>
        <taxon>Mytilus</taxon>
    </lineage>
</organism>
<protein>
    <submittedName>
        <fullName evidence="2">Uncharacterized protein</fullName>
    </submittedName>
</protein>
<gene>
    <name evidence="2" type="ORF">MGAL_10B002925</name>
</gene>
<evidence type="ECO:0000313" key="2">
    <source>
        <dbReference type="EMBL" id="VDI38558.1"/>
    </source>
</evidence>
<keyword evidence="3" id="KW-1185">Reference proteome</keyword>
<dbReference type="Proteomes" id="UP000596742">
    <property type="component" value="Unassembled WGS sequence"/>
</dbReference>
<comment type="caution">
    <text evidence="2">The sequence shown here is derived from an EMBL/GenBank/DDBJ whole genome shotgun (WGS) entry which is preliminary data.</text>
</comment>
<name>A0A8B6ER35_MYTGA</name>